<dbReference type="AlphaFoldDB" id="A0A382C6N8"/>
<accession>A0A382C6N8</accession>
<dbReference type="InterPro" id="IPR033413">
    <property type="entry name" value="DUF5117"/>
</dbReference>
<evidence type="ECO:0000259" key="2">
    <source>
        <dbReference type="Pfam" id="PF17148"/>
    </source>
</evidence>
<dbReference type="Pfam" id="PF17148">
    <property type="entry name" value="DUF5117"/>
    <property type="match status" value="1"/>
</dbReference>
<sequence>MKTFYITLVLIFTFSFAQDSAGGQTPTATAGKIKPAEAPKKKSMEEALKDKKEISGLFTLYQDTTNGKLSMLINNDQIGKEFIHFVHGLNGQLNTGVFRGNYRGARVLKLNRYFNRIEFEVQNNAFWFDPDNPLSRSADANISTAILASSPIVAEKEGNILIGVDNIFLSEALNQITRGFIPGGTNKNPFKLGKLAKDRTKYADIHNYPENTDLLVQYVYTNPLPTNWGSGRGLTDPRSVNVTIQHSFIQMPQNQYQPRFEDVRVGYFTTQVSDMTTPDDATPYRDLIHRWNLVKKNPDQGISEP</sequence>
<feature type="region of interest" description="Disordered" evidence="1">
    <location>
        <begin position="20"/>
        <end position="42"/>
    </location>
</feature>
<reference evidence="3" key="1">
    <citation type="submission" date="2018-05" db="EMBL/GenBank/DDBJ databases">
        <authorList>
            <person name="Lanie J.A."/>
            <person name="Ng W.-L."/>
            <person name="Kazmierczak K.M."/>
            <person name="Andrzejewski T.M."/>
            <person name="Davidsen T.M."/>
            <person name="Wayne K.J."/>
            <person name="Tettelin H."/>
            <person name="Glass J.I."/>
            <person name="Rusch D."/>
            <person name="Podicherti R."/>
            <person name="Tsui H.-C.T."/>
            <person name="Winkler M.E."/>
        </authorList>
    </citation>
    <scope>NUCLEOTIDE SEQUENCE</scope>
</reference>
<dbReference type="PANTHER" id="PTHR38478:SF1">
    <property type="entry name" value="ZINC DEPENDENT METALLOPROTEASE DOMAIN LIPOPROTEIN"/>
    <property type="match status" value="1"/>
</dbReference>
<feature type="domain" description="DUF5117" evidence="2">
    <location>
        <begin position="121"/>
        <end position="296"/>
    </location>
</feature>
<gene>
    <name evidence="3" type="ORF">METZ01_LOCUS174629</name>
</gene>
<name>A0A382C6N8_9ZZZZ</name>
<feature type="non-terminal residue" evidence="3">
    <location>
        <position position="305"/>
    </location>
</feature>
<evidence type="ECO:0000256" key="1">
    <source>
        <dbReference type="SAM" id="MobiDB-lite"/>
    </source>
</evidence>
<protein>
    <recommendedName>
        <fullName evidence="2">DUF5117 domain-containing protein</fullName>
    </recommendedName>
</protein>
<organism evidence="3">
    <name type="scientific">marine metagenome</name>
    <dbReference type="NCBI Taxonomy" id="408172"/>
    <lineage>
        <taxon>unclassified sequences</taxon>
        <taxon>metagenomes</taxon>
        <taxon>ecological metagenomes</taxon>
    </lineage>
</organism>
<dbReference type="PANTHER" id="PTHR38478">
    <property type="entry name" value="PEPTIDASE M1A AND M12B"/>
    <property type="match status" value="1"/>
</dbReference>
<dbReference type="EMBL" id="UINC01033073">
    <property type="protein sequence ID" value="SVB21775.1"/>
    <property type="molecule type" value="Genomic_DNA"/>
</dbReference>
<proteinExistence type="predicted"/>
<evidence type="ECO:0000313" key="3">
    <source>
        <dbReference type="EMBL" id="SVB21775.1"/>
    </source>
</evidence>